<organism evidence="4 5">
    <name type="scientific">Seinonella peptonophila</name>
    <dbReference type="NCBI Taxonomy" id="112248"/>
    <lineage>
        <taxon>Bacteria</taxon>
        <taxon>Bacillati</taxon>
        <taxon>Bacillota</taxon>
        <taxon>Bacilli</taxon>
        <taxon>Bacillales</taxon>
        <taxon>Thermoactinomycetaceae</taxon>
        <taxon>Seinonella</taxon>
    </lineage>
</organism>
<name>A0A1M5A134_9BACL</name>
<keyword evidence="5" id="KW-1185">Reference proteome</keyword>
<sequence length="321" mass="38294">MYIYKYQRMLLFMTLLFSLLMPHSAFAAPAEETTKQIEELKQDIQQLKANDEVYKDIREEIKNYNDFMQQKNTDLSSTFNLFITMITFLFTVIGAGFFYFAGQSKKETKEELARELAQSKEESERALKKAQIEIQTSFETQLQEMRTKTEQEFKKILDWEFNTFKQMINNEIVFKSTRILLVAPEEETKRMEREELMSIRQRGIDQIEPMEFDLVSLKTKLESENYDILIYRFLDDVSTPDATKIVDLLINGKYEIPYIVYNDPNHWFQKDVKQKLISYHWYTFANHPITLVSYLFSLAYAYNKNQPVSRRSILFSEDKHE</sequence>
<gene>
    <name evidence="4" type="ORF">SAMN05444392_11190</name>
</gene>
<proteinExistence type="predicted"/>
<evidence type="ECO:0000256" key="1">
    <source>
        <dbReference type="SAM" id="Coils"/>
    </source>
</evidence>
<evidence type="ECO:0000313" key="5">
    <source>
        <dbReference type="Proteomes" id="UP000184476"/>
    </source>
</evidence>
<feature type="transmembrane region" description="Helical" evidence="2">
    <location>
        <begin position="81"/>
        <end position="101"/>
    </location>
</feature>
<keyword evidence="2" id="KW-0812">Transmembrane</keyword>
<feature type="signal peptide" evidence="3">
    <location>
        <begin position="1"/>
        <end position="27"/>
    </location>
</feature>
<dbReference type="STRING" id="112248.SAMN05444392_11190"/>
<reference evidence="4 5" key="1">
    <citation type="submission" date="2016-11" db="EMBL/GenBank/DDBJ databases">
        <authorList>
            <person name="Jaros S."/>
            <person name="Januszkiewicz K."/>
            <person name="Wedrychowicz H."/>
        </authorList>
    </citation>
    <scope>NUCLEOTIDE SEQUENCE [LARGE SCALE GENOMIC DNA]</scope>
    <source>
        <strain evidence="4 5">DSM 44666</strain>
    </source>
</reference>
<feature type="chain" id="PRO_5012838523" evidence="3">
    <location>
        <begin position="28"/>
        <end position="321"/>
    </location>
</feature>
<keyword evidence="3" id="KW-0732">Signal</keyword>
<accession>A0A1M5A134</accession>
<feature type="coiled-coil region" evidence="1">
    <location>
        <begin position="30"/>
        <end position="57"/>
    </location>
</feature>
<dbReference type="EMBL" id="FQVL01000011">
    <property type="protein sequence ID" value="SHF23975.1"/>
    <property type="molecule type" value="Genomic_DNA"/>
</dbReference>
<keyword evidence="2" id="KW-0472">Membrane</keyword>
<evidence type="ECO:0000256" key="2">
    <source>
        <dbReference type="SAM" id="Phobius"/>
    </source>
</evidence>
<dbReference type="SUPFAM" id="SSF58100">
    <property type="entry name" value="Bacterial hemolysins"/>
    <property type="match status" value="1"/>
</dbReference>
<evidence type="ECO:0000313" key="4">
    <source>
        <dbReference type="EMBL" id="SHF23975.1"/>
    </source>
</evidence>
<evidence type="ECO:0000256" key="3">
    <source>
        <dbReference type="SAM" id="SignalP"/>
    </source>
</evidence>
<protein>
    <submittedName>
        <fullName evidence="4">Uncharacterized protein</fullName>
    </submittedName>
</protein>
<feature type="coiled-coil region" evidence="1">
    <location>
        <begin position="102"/>
        <end position="133"/>
    </location>
</feature>
<keyword evidence="1" id="KW-0175">Coiled coil</keyword>
<dbReference type="AlphaFoldDB" id="A0A1M5A134"/>
<keyword evidence="2" id="KW-1133">Transmembrane helix</keyword>
<dbReference type="Proteomes" id="UP000184476">
    <property type="component" value="Unassembled WGS sequence"/>
</dbReference>